<dbReference type="PANTHER" id="PTHR31415:SF4">
    <property type="entry name" value="NDR1_HIN1-LIKE PROTEIN 3"/>
    <property type="match status" value="1"/>
</dbReference>
<feature type="domain" description="Late embryogenesis abundant protein LEA-2 subgroup" evidence="5">
    <location>
        <begin position="58"/>
        <end position="104"/>
    </location>
</feature>
<keyword evidence="7" id="KW-1185">Reference proteome</keyword>
<dbReference type="InterPro" id="IPR044839">
    <property type="entry name" value="NDR1-like"/>
</dbReference>
<evidence type="ECO:0000259" key="5">
    <source>
        <dbReference type="Pfam" id="PF03168"/>
    </source>
</evidence>
<evidence type="ECO:0000256" key="3">
    <source>
        <dbReference type="ARBA" id="ARBA00022989"/>
    </source>
</evidence>
<proteinExistence type="predicted"/>
<protein>
    <submittedName>
        <fullName evidence="6">Harpin-induced protein 1 domain containing protein, expressed</fullName>
    </submittedName>
</protein>
<accession>A0ABS8S9K8</accession>
<reference evidence="6 7" key="1">
    <citation type="journal article" date="2021" name="BMC Genomics">
        <title>Datura genome reveals duplications of psychoactive alkaloid biosynthetic genes and high mutation rate following tissue culture.</title>
        <authorList>
            <person name="Rajewski A."/>
            <person name="Carter-House D."/>
            <person name="Stajich J."/>
            <person name="Litt A."/>
        </authorList>
    </citation>
    <scope>NUCLEOTIDE SEQUENCE [LARGE SCALE GENOMIC DNA]</scope>
    <source>
        <strain evidence="6">AR-01</strain>
    </source>
</reference>
<evidence type="ECO:0000256" key="1">
    <source>
        <dbReference type="ARBA" id="ARBA00004167"/>
    </source>
</evidence>
<comment type="subcellular location">
    <subcellularLocation>
        <location evidence="1">Membrane</location>
        <topology evidence="1">Single-pass membrane protein</topology>
    </subcellularLocation>
</comment>
<keyword evidence="2" id="KW-0812">Transmembrane</keyword>
<dbReference type="Pfam" id="PF03168">
    <property type="entry name" value="LEA_2"/>
    <property type="match status" value="1"/>
</dbReference>
<keyword evidence="4" id="KW-0472">Membrane</keyword>
<evidence type="ECO:0000313" key="6">
    <source>
        <dbReference type="EMBL" id="MCD7455532.1"/>
    </source>
</evidence>
<dbReference type="InterPro" id="IPR004864">
    <property type="entry name" value="LEA_2"/>
</dbReference>
<organism evidence="6 7">
    <name type="scientific">Datura stramonium</name>
    <name type="common">Jimsonweed</name>
    <name type="synonym">Common thornapple</name>
    <dbReference type="NCBI Taxonomy" id="4076"/>
    <lineage>
        <taxon>Eukaryota</taxon>
        <taxon>Viridiplantae</taxon>
        <taxon>Streptophyta</taxon>
        <taxon>Embryophyta</taxon>
        <taxon>Tracheophyta</taxon>
        <taxon>Spermatophyta</taxon>
        <taxon>Magnoliopsida</taxon>
        <taxon>eudicotyledons</taxon>
        <taxon>Gunneridae</taxon>
        <taxon>Pentapetalae</taxon>
        <taxon>asterids</taxon>
        <taxon>lamiids</taxon>
        <taxon>Solanales</taxon>
        <taxon>Solanaceae</taxon>
        <taxon>Solanoideae</taxon>
        <taxon>Datureae</taxon>
        <taxon>Datura</taxon>
    </lineage>
</organism>
<name>A0ABS8S9K8_DATST</name>
<gene>
    <name evidence="6" type="primary">YLS9_5</name>
    <name evidence="6" type="ORF">HAX54_028558</name>
</gene>
<dbReference type="EMBL" id="JACEIK010000351">
    <property type="protein sequence ID" value="MCD7455532.1"/>
    <property type="molecule type" value="Genomic_DNA"/>
</dbReference>
<evidence type="ECO:0000256" key="2">
    <source>
        <dbReference type="ARBA" id="ARBA00022692"/>
    </source>
</evidence>
<sequence length="136" mass="15988">MARPYRPRPNPTTVMEREAAATPVAVSSVKFYVTILTLTQFDLSNTNNTLYYDLALNMTVRNPNKRIGIYYDSIEARAMYQGQRFDSQILETFYQGHREYLTFASSVQRAEHCSFGRQRNQEITITRRIQGFMRWK</sequence>
<dbReference type="PANTHER" id="PTHR31415">
    <property type="entry name" value="OS05G0367900 PROTEIN"/>
    <property type="match status" value="1"/>
</dbReference>
<comment type="caution">
    <text evidence="6">The sequence shown here is derived from an EMBL/GenBank/DDBJ whole genome shotgun (WGS) entry which is preliminary data.</text>
</comment>
<evidence type="ECO:0000313" key="7">
    <source>
        <dbReference type="Proteomes" id="UP000823775"/>
    </source>
</evidence>
<keyword evidence="3" id="KW-1133">Transmembrane helix</keyword>
<dbReference type="Proteomes" id="UP000823775">
    <property type="component" value="Unassembled WGS sequence"/>
</dbReference>
<evidence type="ECO:0000256" key="4">
    <source>
        <dbReference type="ARBA" id="ARBA00023136"/>
    </source>
</evidence>